<evidence type="ECO:0000256" key="1">
    <source>
        <dbReference type="ARBA" id="ARBA00004236"/>
    </source>
</evidence>
<proteinExistence type="predicted"/>
<keyword evidence="2" id="KW-1003">Cell membrane</keyword>
<keyword evidence="6" id="KW-0812">Transmembrane</keyword>
<reference evidence="8 9" key="1">
    <citation type="submission" date="2012-01" db="EMBL/GenBank/DDBJ databases">
        <title>The Genome Sequence of Odoribacter laneus YIT 12061.</title>
        <authorList>
            <consortium name="The Broad Institute Genome Sequencing Platform"/>
            <person name="Earl A."/>
            <person name="Ward D."/>
            <person name="Feldgarden M."/>
            <person name="Gevers D."/>
            <person name="Morotomi M."/>
            <person name="Young S.K."/>
            <person name="Zeng Q."/>
            <person name="Gargeya S."/>
            <person name="Fitzgerald M."/>
            <person name="Haas B."/>
            <person name="Abouelleil A."/>
            <person name="Alvarado L."/>
            <person name="Arachchi H.M."/>
            <person name="Berlin A."/>
            <person name="Chapman S.B."/>
            <person name="Gearin G."/>
            <person name="Goldberg J."/>
            <person name="Griggs A."/>
            <person name="Gujja S."/>
            <person name="Hansen M."/>
            <person name="Heiman D."/>
            <person name="Howarth C."/>
            <person name="Larimer J."/>
            <person name="Lui A."/>
            <person name="MacDonald P.J.P."/>
            <person name="McCowen C."/>
            <person name="Montmayeur A."/>
            <person name="Murphy C."/>
            <person name="Neiman D."/>
            <person name="Pearson M."/>
            <person name="Priest M."/>
            <person name="Roberts A."/>
            <person name="Saif S."/>
            <person name="Shea T."/>
            <person name="Sisk P."/>
            <person name="Stolte C."/>
            <person name="Sykes S."/>
            <person name="Wortman J."/>
            <person name="Nusbaum C."/>
            <person name="Birren B."/>
        </authorList>
    </citation>
    <scope>NUCLEOTIDE SEQUENCE [LARGE SCALE GENOMIC DNA]</scope>
    <source>
        <strain evidence="8 9">YIT 12061</strain>
    </source>
</reference>
<dbReference type="PATRIC" id="fig|742817.3.peg.376"/>
<dbReference type="InterPro" id="IPR001173">
    <property type="entry name" value="Glyco_trans_2-like"/>
</dbReference>
<dbReference type="CDD" id="cd00761">
    <property type="entry name" value="Glyco_tranf_GTA_type"/>
    <property type="match status" value="1"/>
</dbReference>
<dbReference type="GO" id="GO:0016757">
    <property type="term" value="F:glycosyltransferase activity"/>
    <property type="evidence" value="ECO:0007669"/>
    <property type="project" value="UniProtKB-KW"/>
</dbReference>
<evidence type="ECO:0000256" key="6">
    <source>
        <dbReference type="SAM" id="Phobius"/>
    </source>
</evidence>
<dbReference type="RefSeq" id="WP_009135512.1">
    <property type="nucleotide sequence ID" value="NZ_JH594596.1"/>
</dbReference>
<dbReference type="eggNOG" id="COG1215">
    <property type="taxonomic scope" value="Bacteria"/>
</dbReference>
<dbReference type="GeneID" id="98068013"/>
<dbReference type="GO" id="GO:0005886">
    <property type="term" value="C:plasma membrane"/>
    <property type="evidence" value="ECO:0007669"/>
    <property type="project" value="UniProtKB-SubCell"/>
</dbReference>
<comment type="caution">
    <text evidence="8">The sequence shown here is derived from an EMBL/GenBank/DDBJ whole genome shotgun (WGS) entry which is preliminary data.</text>
</comment>
<feature type="transmembrane region" description="Helical" evidence="6">
    <location>
        <begin position="292"/>
        <end position="310"/>
    </location>
</feature>
<feature type="transmembrane region" description="Helical" evidence="6">
    <location>
        <begin position="266"/>
        <end position="286"/>
    </location>
</feature>
<accession>H1DDM2</accession>
<gene>
    <name evidence="8" type="ORF">HMPREF9449_00358</name>
</gene>
<evidence type="ECO:0000313" key="9">
    <source>
        <dbReference type="Proteomes" id="UP000004892"/>
    </source>
</evidence>
<dbReference type="SUPFAM" id="SSF53448">
    <property type="entry name" value="Nucleotide-diphospho-sugar transferases"/>
    <property type="match status" value="1"/>
</dbReference>
<evidence type="ECO:0000256" key="2">
    <source>
        <dbReference type="ARBA" id="ARBA00022475"/>
    </source>
</evidence>
<keyword evidence="6" id="KW-1133">Transmembrane helix</keyword>
<dbReference type="InterPro" id="IPR029044">
    <property type="entry name" value="Nucleotide-diphossugar_trans"/>
</dbReference>
<evidence type="ECO:0000256" key="3">
    <source>
        <dbReference type="ARBA" id="ARBA00022676"/>
    </source>
</evidence>
<keyword evidence="3" id="KW-0328">Glycosyltransferase</keyword>
<comment type="subcellular location">
    <subcellularLocation>
        <location evidence="1">Cell membrane</location>
    </subcellularLocation>
</comment>
<dbReference type="EMBL" id="ADMC01000005">
    <property type="protein sequence ID" value="EHP50669.1"/>
    <property type="molecule type" value="Genomic_DNA"/>
</dbReference>
<keyword evidence="9" id="KW-1185">Reference proteome</keyword>
<evidence type="ECO:0000313" key="8">
    <source>
        <dbReference type="EMBL" id="EHP50669.1"/>
    </source>
</evidence>
<evidence type="ECO:0000259" key="7">
    <source>
        <dbReference type="Pfam" id="PF00535"/>
    </source>
</evidence>
<dbReference type="AlphaFoldDB" id="H1DDM2"/>
<protein>
    <recommendedName>
        <fullName evidence="7">Glycosyltransferase 2-like domain-containing protein</fullName>
    </recommendedName>
</protein>
<dbReference type="PANTHER" id="PTHR43646:SF2">
    <property type="entry name" value="GLYCOSYLTRANSFERASE 2-LIKE DOMAIN-CONTAINING PROTEIN"/>
    <property type="match status" value="1"/>
</dbReference>
<evidence type="ECO:0000256" key="5">
    <source>
        <dbReference type="ARBA" id="ARBA00023136"/>
    </source>
</evidence>
<sequence length="369" mass="41309">MEIIAGIVIGFMLLQMGIALYNLRHPYTLPPSDEQIIRQTSILIPARNEEKTLPLLLNDLLRQSHLPLEIIVCDDHSDDRTYAIVNKLAAVCPYLRIFRSEDLPAGWLGKNFACHQLARQAQGRYLLFLDADVRIGEVGIGRVITLAHKLQTGLLSVFPRQIMLSAGEKATVPLMTYILLTLLPLSLVYKVADQSALAAANGQFMLFEADSYHRLQPHWKVRSEAVEDVAISRLYKKAALSVACLTGIPDISCRMYTSRQEALSGFTRNIAGFFGGSLILATLFWLLTGWGWLFVGLAFSWPGLLFYFGIRGIIRILVARTCCQSIHVNLIGSIPQQANLGSILLCAWLNRKKGYQIWKGRNILNQKQT</sequence>
<feature type="domain" description="Glycosyltransferase 2-like" evidence="7">
    <location>
        <begin position="41"/>
        <end position="150"/>
    </location>
</feature>
<dbReference type="STRING" id="742817.HMPREF9449_00358"/>
<dbReference type="Gene3D" id="3.90.550.10">
    <property type="entry name" value="Spore Coat Polysaccharide Biosynthesis Protein SpsA, Chain A"/>
    <property type="match status" value="1"/>
</dbReference>
<keyword evidence="4" id="KW-0808">Transferase</keyword>
<organism evidence="8 9">
    <name type="scientific">Odoribacter laneus YIT 12061</name>
    <dbReference type="NCBI Taxonomy" id="742817"/>
    <lineage>
        <taxon>Bacteria</taxon>
        <taxon>Pseudomonadati</taxon>
        <taxon>Bacteroidota</taxon>
        <taxon>Bacteroidia</taxon>
        <taxon>Bacteroidales</taxon>
        <taxon>Odoribacteraceae</taxon>
        <taxon>Odoribacter</taxon>
    </lineage>
</organism>
<dbReference type="PANTHER" id="PTHR43646">
    <property type="entry name" value="GLYCOSYLTRANSFERASE"/>
    <property type="match status" value="1"/>
</dbReference>
<dbReference type="Proteomes" id="UP000004892">
    <property type="component" value="Unassembled WGS sequence"/>
</dbReference>
<dbReference type="Pfam" id="PF00535">
    <property type="entry name" value="Glycos_transf_2"/>
    <property type="match status" value="1"/>
</dbReference>
<dbReference type="HOGENOM" id="CLU_038143_0_0_10"/>
<evidence type="ECO:0000256" key="4">
    <source>
        <dbReference type="ARBA" id="ARBA00022679"/>
    </source>
</evidence>
<name>H1DDM2_9BACT</name>
<keyword evidence="5 6" id="KW-0472">Membrane</keyword>